<sequence>MVSPKEMPTAKQAGVSSSIYLTHSLAHIELNAVELAWDTLMMAAHEKLPEEFFKDFISIAADEARHFDLLCDHLKSQGSQYGAIPAHDNLWNIAIKTKDDILARVAMIQLVQEPRALDSHDRLRKKFIGAQDKKAVQLIDVICYEEIEHVRIGMKWYEYLCRRAHKEPIPTFHALATQLAVVIPPPFNVQSRQQAGMPPEWYLPIAKTHKAHPKSSH</sequence>
<dbReference type="PIRSF" id="PIRSF012318">
    <property type="entry name" value="UCP012318"/>
    <property type="match status" value="1"/>
</dbReference>
<dbReference type="CDD" id="cd00657">
    <property type="entry name" value="Ferritin_like"/>
    <property type="match status" value="1"/>
</dbReference>
<dbReference type="AlphaFoldDB" id="A0A6B2LEC8"/>
<dbReference type="EMBL" id="GIBP01006172">
    <property type="protein sequence ID" value="NDV35141.1"/>
    <property type="molecule type" value="Transcribed_RNA"/>
</dbReference>
<name>A0A6B2LEC8_9EUKA</name>
<proteinExistence type="predicted"/>
<dbReference type="Pfam" id="PF04305">
    <property type="entry name" value="DUF455"/>
    <property type="match status" value="1"/>
</dbReference>
<evidence type="ECO:0000313" key="1">
    <source>
        <dbReference type="EMBL" id="NDV35141.1"/>
    </source>
</evidence>
<accession>A0A6B2LEC8</accession>
<dbReference type="PANTHER" id="PTHR42782:SF4">
    <property type="entry name" value="DUF455 DOMAIN-CONTAINING PROTEIN"/>
    <property type="match status" value="1"/>
</dbReference>
<dbReference type="InterPro" id="IPR007402">
    <property type="entry name" value="DUF455"/>
</dbReference>
<protein>
    <recommendedName>
        <fullName evidence="2">Ferritin-like domain-containing protein</fullName>
    </recommendedName>
</protein>
<reference evidence="1" key="1">
    <citation type="journal article" date="2020" name="J. Eukaryot. Microbiol.">
        <title>De novo Sequencing, Assembly and Annotation of the Transcriptome for the Free-Living Testate Amoeba Arcella intermedia.</title>
        <authorList>
            <person name="Ribeiro G.M."/>
            <person name="Porfirio-Sousa A.L."/>
            <person name="Maurer-Alcala X.X."/>
            <person name="Katz L.A."/>
            <person name="Lahr D.J.G."/>
        </authorList>
    </citation>
    <scope>NUCLEOTIDE SEQUENCE</scope>
</reference>
<organism evidence="1">
    <name type="scientific">Arcella intermedia</name>
    <dbReference type="NCBI Taxonomy" id="1963864"/>
    <lineage>
        <taxon>Eukaryota</taxon>
        <taxon>Amoebozoa</taxon>
        <taxon>Tubulinea</taxon>
        <taxon>Elardia</taxon>
        <taxon>Arcellinida</taxon>
        <taxon>Sphaerothecina</taxon>
        <taxon>Arcellidae</taxon>
        <taxon>Arcella</taxon>
    </lineage>
</organism>
<evidence type="ECO:0008006" key="2">
    <source>
        <dbReference type="Google" id="ProtNLM"/>
    </source>
</evidence>
<dbReference type="SUPFAM" id="SSF47240">
    <property type="entry name" value="Ferritin-like"/>
    <property type="match status" value="1"/>
</dbReference>
<dbReference type="InterPro" id="IPR009078">
    <property type="entry name" value="Ferritin-like_SF"/>
</dbReference>
<dbReference type="InterPro" id="IPR011197">
    <property type="entry name" value="UCP012318"/>
</dbReference>
<dbReference type="PANTHER" id="PTHR42782">
    <property type="entry name" value="SI:CH73-314G15.3"/>
    <property type="match status" value="1"/>
</dbReference>